<dbReference type="AlphaFoldDB" id="A0A7W7QUL6"/>
<protein>
    <submittedName>
        <fullName evidence="2">Uncharacterized protein</fullName>
    </submittedName>
</protein>
<feature type="region of interest" description="Disordered" evidence="1">
    <location>
        <begin position="90"/>
        <end position="112"/>
    </location>
</feature>
<feature type="compositionally biased region" description="Basic residues" evidence="1">
    <location>
        <begin position="99"/>
        <end position="112"/>
    </location>
</feature>
<dbReference type="EMBL" id="JACHJP010000011">
    <property type="protein sequence ID" value="MBB4920000.1"/>
    <property type="molecule type" value="Genomic_DNA"/>
</dbReference>
<dbReference type="Proteomes" id="UP000552644">
    <property type="component" value="Unassembled WGS sequence"/>
</dbReference>
<evidence type="ECO:0000313" key="2">
    <source>
        <dbReference type="EMBL" id="MBB4920000.1"/>
    </source>
</evidence>
<organism evidence="2 3">
    <name type="scientific">Streptosporangium saharense</name>
    <dbReference type="NCBI Taxonomy" id="1706840"/>
    <lineage>
        <taxon>Bacteria</taxon>
        <taxon>Bacillati</taxon>
        <taxon>Actinomycetota</taxon>
        <taxon>Actinomycetes</taxon>
        <taxon>Streptosporangiales</taxon>
        <taxon>Streptosporangiaceae</taxon>
        <taxon>Streptosporangium</taxon>
    </lineage>
</organism>
<dbReference type="RefSeq" id="WP_184723227.1">
    <property type="nucleotide sequence ID" value="NZ_JACHJP010000011.1"/>
</dbReference>
<name>A0A7W7QUL6_9ACTN</name>
<gene>
    <name evidence="2" type="ORF">FHS44_007144</name>
</gene>
<comment type="caution">
    <text evidence="2">The sequence shown here is derived from an EMBL/GenBank/DDBJ whole genome shotgun (WGS) entry which is preliminary data.</text>
</comment>
<proteinExistence type="predicted"/>
<accession>A0A7W7QUL6</accession>
<keyword evidence="3" id="KW-1185">Reference proteome</keyword>
<evidence type="ECO:0000313" key="3">
    <source>
        <dbReference type="Proteomes" id="UP000552644"/>
    </source>
</evidence>
<evidence type="ECO:0000256" key="1">
    <source>
        <dbReference type="SAM" id="MobiDB-lite"/>
    </source>
</evidence>
<reference evidence="2 3" key="1">
    <citation type="submission" date="2020-08" db="EMBL/GenBank/DDBJ databases">
        <title>Genomic Encyclopedia of Type Strains, Phase III (KMG-III): the genomes of soil and plant-associated and newly described type strains.</title>
        <authorList>
            <person name="Whitman W."/>
        </authorList>
    </citation>
    <scope>NUCLEOTIDE SEQUENCE [LARGE SCALE GENOMIC DNA]</scope>
    <source>
        <strain evidence="2 3">CECT 8840</strain>
    </source>
</reference>
<sequence>MIGRSRPAGRHRDGQPVATVYQRVWDGPARAEAELLGQSWPGWTVLYSLSMRRFFALCALPSPQPVIVSDDTAEELEQRMREAETLLILRVPASENRRPPRTRRSRSSRRTA</sequence>